<dbReference type="EMBL" id="JH818267">
    <property type="protein sequence ID" value="EKC39387.1"/>
    <property type="molecule type" value="Genomic_DNA"/>
</dbReference>
<gene>
    <name evidence="2" type="ORF">CGI_10018298</name>
</gene>
<feature type="compositionally biased region" description="Low complexity" evidence="1">
    <location>
        <begin position="139"/>
        <end position="151"/>
    </location>
</feature>
<accession>K1QR01</accession>
<dbReference type="InParanoid" id="K1QR01"/>
<feature type="compositionally biased region" description="Polar residues" evidence="1">
    <location>
        <begin position="50"/>
        <end position="66"/>
    </location>
</feature>
<feature type="region of interest" description="Disordered" evidence="1">
    <location>
        <begin position="139"/>
        <end position="166"/>
    </location>
</feature>
<reference evidence="2" key="1">
    <citation type="journal article" date="2012" name="Nature">
        <title>The oyster genome reveals stress adaptation and complexity of shell formation.</title>
        <authorList>
            <person name="Zhang G."/>
            <person name="Fang X."/>
            <person name="Guo X."/>
            <person name="Li L."/>
            <person name="Luo R."/>
            <person name="Xu F."/>
            <person name="Yang P."/>
            <person name="Zhang L."/>
            <person name="Wang X."/>
            <person name="Qi H."/>
            <person name="Xiong Z."/>
            <person name="Que H."/>
            <person name="Xie Y."/>
            <person name="Holland P.W."/>
            <person name="Paps J."/>
            <person name="Zhu Y."/>
            <person name="Wu F."/>
            <person name="Chen Y."/>
            <person name="Wang J."/>
            <person name="Peng C."/>
            <person name="Meng J."/>
            <person name="Yang L."/>
            <person name="Liu J."/>
            <person name="Wen B."/>
            <person name="Zhang N."/>
            <person name="Huang Z."/>
            <person name="Zhu Q."/>
            <person name="Feng Y."/>
            <person name="Mount A."/>
            <person name="Hedgecock D."/>
            <person name="Xu Z."/>
            <person name="Liu Y."/>
            <person name="Domazet-Loso T."/>
            <person name="Du Y."/>
            <person name="Sun X."/>
            <person name="Zhang S."/>
            <person name="Liu B."/>
            <person name="Cheng P."/>
            <person name="Jiang X."/>
            <person name="Li J."/>
            <person name="Fan D."/>
            <person name="Wang W."/>
            <person name="Fu W."/>
            <person name="Wang T."/>
            <person name="Wang B."/>
            <person name="Zhang J."/>
            <person name="Peng Z."/>
            <person name="Li Y."/>
            <person name="Li N."/>
            <person name="Wang J."/>
            <person name="Chen M."/>
            <person name="He Y."/>
            <person name="Tan F."/>
            <person name="Song X."/>
            <person name="Zheng Q."/>
            <person name="Huang R."/>
            <person name="Yang H."/>
            <person name="Du X."/>
            <person name="Chen L."/>
            <person name="Yang M."/>
            <person name="Gaffney P.M."/>
            <person name="Wang S."/>
            <person name="Luo L."/>
            <person name="She Z."/>
            <person name="Ming Y."/>
            <person name="Huang W."/>
            <person name="Zhang S."/>
            <person name="Huang B."/>
            <person name="Zhang Y."/>
            <person name="Qu T."/>
            <person name="Ni P."/>
            <person name="Miao G."/>
            <person name="Wang J."/>
            <person name="Wang Q."/>
            <person name="Steinberg C.E."/>
            <person name="Wang H."/>
            <person name="Li N."/>
            <person name="Qian L."/>
            <person name="Zhang G."/>
            <person name="Li Y."/>
            <person name="Yang H."/>
            <person name="Liu X."/>
            <person name="Wang J."/>
            <person name="Yin Y."/>
            <person name="Wang J."/>
        </authorList>
    </citation>
    <scope>NUCLEOTIDE SEQUENCE [LARGE SCALE GENOMIC DNA]</scope>
    <source>
        <strain evidence="2">05x7-T-G4-1.051#20</strain>
    </source>
</reference>
<feature type="region of interest" description="Disordered" evidence="1">
    <location>
        <begin position="1"/>
        <end position="91"/>
    </location>
</feature>
<proteinExistence type="predicted"/>
<protein>
    <submittedName>
        <fullName evidence="2">Uncharacterized protein</fullName>
    </submittedName>
</protein>
<name>K1QR01_MAGGI</name>
<sequence length="166" mass="17945">MEQKDDESTSSASRPPIPVLPTSTTKKRVSSTVHPFVTSKNAEIKPGSADYSSQPQSTLSPAQCNNEIKPRSTDYSSPPPSTVSPTQQLQSSPIQMAQCNPYFPITSPTSPYQYVMYPNQWNSMNDVYGNGYPMYPTNSTTSSTAPACAANPPLPLDSPSKNPPLL</sequence>
<feature type="compositionally biased region" description="Pro residues" evidence="1">
    <location>
        <begin position="152"/>
        <end position="166"/>
    </location>
</feature>
<organism evidence="2">
    <name type="scientific">Magallana gigas</name>
    <name type="common">Pacific oyster</name>
    <name type="synonym">Crassostrea gigas</name>
    <dbReference type="NCBI Taxonomy" id="29159"/>
    <lineage>
        <taxon>Eukaryota</taxon>
        <taxon>Metazoa</taxon>
        <taxon>Spiralia</taxon>
        <taxon>Lophotrochozoa</taxon>
        <taxon>Mollusca</taxon>
        <taxon>Bivalvia</taxon>
        <taxon>Autobranchia</taxon>
        <taxon>Pteriomorphia</taxon>
        <taxon>Ostreida</taxon>
        <taxon>Ostreoidea</taxon>
        <taxon>Ostreidae</taxon>
        <taxon>Magallana</taxon>
    </lineage>
</organism>
<dbReference type="AlphaFoldDB" id="K1QR01"/>
<evidence type="ECO:0000313" key="2">
    <source>
        <dbReference type="EMBL" id="EKC39387.1"/>
    </source>
</evidence>
<evidence type="ECO:0000256" key="1">
    <source>
        <dbReference type="SAM" id="MobiDB-lite"/>
    </source>
</evidence>
<dbReference type="HOGENOM" id="CLU_1604329_0_0_1"/>